<dbReference type="PANTHER" id="PTHR11669:SF8">
    <property type="entry name" value="DNA POLYMERASE III SUBUNIT DELTA"/>
    <property type="match status" value="1"/>
</dbReference>
<comment type="caution">
    <text evidence="1">The sequence shown here is derived from an EMBL/GenBank/DDBJ whole genome shotgun (WGS) entry which is preliminary data.</text>
</comment>
<gene>
    <name evidence="1" type="ORF">C7373_101634</name>
</gene>
<protein>
    <submittedName>
        <fullName evidence="1">DNA polymerase-3 subunit delta</fullName>
    </submittedName>
</protein>
<dbReference type="RefSeq" id="WP_075704846.1">
    <property type="nucleotide sequence ID" value="NZ_CAUFHD010000003.1"/>
</dbReference>
<dbReference type="Pfam" id="PF13177">
    <property type="entry name" value="DNA_pol3_delta2"/>
    <property type="match status" value="1"/>
</dbReference>
<proteinExistence type="predicted"/>
<accession>A0A2U1CH04</accession>
<dbReference type="GO" id="GO:0006261">
    <property type="term" value="P:DNA-templated DNA replication"/>
    <property type="evidence" value="ECO:0007669"/>
    <property type="project" value="TreeGrafter"/>
</dbReference>
<organism evidence="1 2">
    <name type="scientific">Intestinimonas butyriciproducens</name>
    <dbReference type="NCBI Taxonomy" id="1297617"/>
    <lineage>
        <taxon>Bacteria</taxon>
        <taxon>Bacillati</taxon>
        <taxon>Bacillota</taxon>
        <taxon>Clostridia</taxon>
        <taxon>Eubacteriales</taxon>
        <taxon>Intestinimonas</taxon>
    </lineage>
</organism>
<dbReference type="Gene3D" id="3.40.50.300">
    <property type="entry name" value="P-loop containing nucleotide triphosphate hydrolases"/>
    <property type="match status" value="1"/>
</dbReference>
<name>A0A2U1CH04_9FIRM</name>
<dbReference type="InterPro" id="IPR050238">
    <property type="entry name" value="DNA_Rep/Repair_Clamp_Loader"/>
</dbReference>
<sequence length="306" mass="32756">MRGLDALVGNAQVKHRLQTGRGLSHAYILAGPSGTGKRTLGGVLSSALVCSGRGEPPCGHCPDCRKAGAGVHPDVIRIGLDGKDISVSQIRELRADAYVRPNEAARKVYVLENAQTMNGSAQNALLKLLEDGPAYAAFLLLTDNAGNMFATVRSRCELLNLSPVTPAECREYLLTRFSTLPRERVLDAAGRCEGVLGRAVAWLEGGGEEEERIREAASRLASLLKDGGEGELLEYCVGLEKWDRDALSGLMDETVQQLRDGLLRGDAPGRSLRLISHIQLLKEALSFHVGAGHIAGWLCAGAFAHV</sequence>
<evidence type="ECO:0000313" key="1">
    <source>
        <dbReference type="EMBL" id="PVY60117.1"/>
    </source>
</evidence>
<dbReference type="GeneID" id="93230731"/>
<dbReference type="PANTHER" id="PTHR11669">
    <property type="entry name" value="REPLICATION FACTOR C / DNA POLYMERASE III GAMMA-TAU SUBUNIT"/>
    <property type="match status" value="1"/>
</dbReference>
<dbReference type="AlphaFoldDB" id="A0A2U1CH04"/>
<evidence type="ECO:0000313" key="2">
    <source>
        <dbReference type="Proteomes" id="UP000245778"/>
    </source>
</evidence>
<dbReference type="EMBL" id="QEKK01000001">
    <property type="protein sequence ID" value="PVY60117.1"/>
    <property type="molecule type" value="Genomic_DNA"/>
</dbReference>
<dbReference type="SUPFAM" id="SSF52540">
    <property type="entry name" value="P-loop containing nucleoside triphosphate hydrolases"/>
    <property type="match status" value="1"/>
</dbReference>
<dbReference type="InterPro" id="IPR027417">
    <property type="entry name" value="P-loop_NTPase"/>
</dbReference>
<dbReference type="OrthoDB" id="9810148at2"/>
<reference evidence="1 2" key="1">
    <citation type="submission" date="2018-04" db="EMBL/GenBank/DDBJ databases">
        <title>Genomic Encyclopedia of Type Strains, Phase IV (KMG-IV): sequencing the most valuable type-strain genomes for metagenomic binning, comparative biology and taxonomic classification.</title>
        <authorList>
            <person name="Goeker M."/>
        </authorList>
    </citation>
    <scope>NUCLEOTIDE SEQUENCE [LARGE SCALE GENOMIC DNA]</scope>
    <source>
        <strain evidence="1 2">DSM 26588</strain>
    </source>
</reference>
<dbReference type="Proteomes" id="UP000245778">
    <property type="component" value="Unassembled WGS sequence"/>
</dbReference>